<dbReference type="Pfam" id="PF00672">
    <property type="entry name" value="HAMP"/>
    <property type="match status" value="1"/>
</dbReference>
<protein>
    <submittedName>
        <fullName evidence="9">Methyl-accepting chemotaxis protein</fullName>
    </submittedName>
</protein>
<evidence type="ECO:0000256" key="2">
    <source>
        <dbReference type="ARBA" id="ARBA00022989"/>
    </source>
</evidence>
<evidence type="ECO:0000256" key="4">
    <source>
        <dbReference type="ARBA" id="ARBA00029447"/>
    </source>
</evidence>
<evidence type="ECO:0000313" key="9">
    <source>
        <dbReference type="EMBL" id="MFB9376122.1"/>
    </source>
</evidence>
<name>A0ABV5LPY9_9ACTN</name>
<proteinExistence type="inferred from homology"/>
<dbReference type="PRINTS" id="PR00260">
    <property type="entry name" value="CHEMTRNSDUCR"/>
</dbReference>
<evidence type="ECO:0000256" key="6">
    <source>
        <dbReference type="SAM" id="Phobius"/>
    </source>
</evidence>
<keyword evidence="3 5" id="KW-0807">Transducer</keyword>
<dbReference type="SUPFAM" id="SSF58104">
    <property type="entry name" value="Methyl-accepting chemotaxis protein (MCP) signaling domain"/>
    <property type="match status" value="1"/>
</dbReference>
<dbReference type="CDD" id="cd06225">
    <property type="entry name" value="HAMP"/>
    <property type="match status" value="1"/>
</dbReference>
<dbReference type="SMART" id="SM00304">
    <property type="entry name" value="HAMP"/>
    <property type="match status" value="1"/>
</dbReference>
<dbReference type="InterPro" id="IPR003660">
    <property type="entry name" value="HAMP_dom"/>
</dbReference>
<sequence length="535" mass="56766">MIGMVRRVRVGARLAVTAGVVLALLVACGAVALGTNRAQVRTVTHLRELGRLTDYVHEQRFWDADVSGWQAAYAWDTYRFGPQRAIDPASPNRAGYLADKQKLQSALALAPVAVMTPDERAENDLVVRKWREFFASDDRAVAAYAAGDLARGEDIIQNDSWGVYAELLTATERLTASVEARAAAAQREADRRADRARTWVLLTLALAGLGILSLLWLIGRSIRVPLRRMLSEVRRVADGDLRVQPVVEGRDEFADIARALSDAVAATRATVMDLVGASHSVSALADGLSAQASALTDGNRRTREESHRVGTAADAISEEVAVIAEGAHQMGSSIDEIAMAMDESSFVARQAVETAERTRSAVAELGAASEGIGAVVAVITSIAEQTNLLALNATIEAARAGEAGRGFAVVAGEVKELARETGVATEEIAAKVEAVRNGSAEAVVAIGRISGVIERVDELQAAVATALQQQTATTRELIGSVTGAARSTTDISSMLIGVRSAVDHDQRSLRATVESVGSLRSTADRLRSAAQTFRI</sequence>
<evidence type="ECO:0000259" key="8">
    <source>
        <dbReference type="PROSITE" id="PS50885"/>
    </source>
</evidence>
<evidence type="ECO:0000259" key="7">
    <source>
        <dbReference type="PROSITE" id="PS50111"/>
    </source>
</evidence>
<keyword evidence="6" id="KW-0472">Membrane</keyword>
<accession>A0ABV5LPY9</accession>
<keyword evidence="1 6" id="KW-0812">Transmembrane</keyword>
<dbReference type="InterPro" id="IPR004089">
    <property type="entry name" value="MCPsignal_dom"/>
</dbReference>
<feature type="domain" description="HAMP" evidence="8">
    <location>
        <begin position="220"/>
        <end position="272"/>
    </location>
</feature>
<feature type="transmembrane region" description="Helical" evidence="6">
    <location>
        <begin position="199"/>
        <end position="219"/>
    </location>
</feature>
<reference evidence="9 10" key="1">
    <citation type="submission" date="2024-09" db="EMBL/GenBank/DDBJ databases">
        <authorList>
            <person name="Sun Q."/>
            <person name="Mori K."/>
        </authorList>
    </citation>
    <scope>NUCLEOTIDE SEQUENCE [LARGE SCALE GENOMIC DNA]</scope>
    <source>
        <strain evidence="9 10">TISTR 1856</strain>
    </source>
</reference>
<dbReference type="InterPro" id="IPR004090">
    <property type="entry name" value="Chemotax_Me-accpt_rcpt"/>
</dbReference>
<comment type="similarity">
    <text evidence="4">Belongs to the methyl-accepting chemotaxis (MCP) protein family.</text>
</comment>
<feature type="domain" description="Methyl-accepting transducer" evidence="7">
    <location>
        <begin position="277"/>
        <end position="506"/>
    </location>
</feature>
<dbReference type="PANTHER" id="PTHR32089">
    <property type="entry name" value="METHYL-ACCEPTING CHEMOTAXIS PROTEIN MCPB"/>
    <property type="match status" value="1"/>
</dbReference>
<dbReference type="PANTHER" id="PTHR32089:SF112">
    <property type="entry name" value="LYSOZYME-LIKE PROTEIN-RELATED"/>
    <property type="match status" value="1"/>
</dbReference>
<dbReference type="SMART" id="SM00283">
    <property type="entry name" value="MA"/>
    <property type="match status" value="1"/>
</dbReference>
<evidence type="ECO:0000256" key="3">
    <source>
        <dbReference type="ARBA" id="ARBA00023224"/>
    </source>
</evidence>
<comment type="caution">
    <text evidence="9">The sequence shown here is derived from an EMBL/GenBank/DDBJ whole genome shotgun (WGS) entry which is preliminary data.</text>
</comment>
<keyword evidence="10" id="KW-1185">Reference proteome</keyword>
<dbReference type="PROSITE" id="PS50885">
    <property type="entry name" value="HAMP"/>
    <property type="match status" value="1"/>
</dbReference>
<dbReference type="RefSeq" id="WP_380134602.1">
    <property type="nucleotide sequence ID" value="NZ_JBHLUI010000002.1"/>
</dbReference>
<evidence type="ECO:0000256" key="5">
    <source>
        <dbReference type="PROSITE-ProRule" id="PRU00284"/>
    </source>
</evidence>
<dbReference type="PROSITE" id="PS51257">
    <property type="entry name" value="PROKAR_LIPOPROTEIN"/>
    <property type="match status" value="1"/>
</dbReference>
<organism evidence="9 10">
    <name type="scientific">Kineococcus gynurae</name>
    <dbReference type="NCBI Taxonomy" id="452979"/>
    <lineage>
        <taxon>Bacteria</taxon>
        <taxon>Bacillati</taxon>
        <taxon>Actinomycetota</taxon>
        <taxon>Actinomycetes</taxon>
        <taxon>Kineosporiales</taxon>
        <taxon>Kineosporiaceae</taxon>
        <taxon>Kineococcus</taxon>
    </lineage>
</organism>
<evidence type="ECO:0000256" key="1">
    <source>
        <dbReference type="ARBA" id="ARBA00022692"/>
    </source>
</evidence>
<dbReference type="Pfam" id="PF00015">
    <property type="entry name" value="MCPsignal"/>
    <property type="match status" value="1"/>
</dbReference>
<dbReference type="EMBL" id="JBHMDM010000002">
    <property type="protein sequence ID" value="MFB9376122.1"/>
    <property type="molecule type" value="Genomic_DNA"/>
</dbReference>
<dbReference type="PROSITE" id="PS50111">
    <property type="entry name" value="CHEMOTAXIS_TRANSDUC_2"/>
    <property type="match status" value="1"/>
</dbReference>
<keyword evidence="2 6" id="KW-1133">Transmembrane helix</keyword>
<dbReference type="Proteomes" id="UP001589748">
    <property type="component" value="Unassembled WGS sequence"/>
</dbReference>
<evidence type="ECO:0000313" key="10">
    <source>
        <dbReference type="Proteomes" id="UP001589748"/>
    </source>
</evidence>
<gene>
    <name evidence="9" type="ORF">ACFFVI_03985</name>
</gene>
<dbReference type="Gene3D" id="1.10.287.950">
    <property type="entry name" value="Methyl-accepting chemotaxis protein"/>
    <property type="match status" value="1"/>
</dbReference>